<evidence type="ECO:0000256" key="2">
    <source>
        <dbReference type="ARBA" id="ARBA00004496"/>
    </source>
</evidence>
<dbReference type="EMBL" id="ABEU02000017">
    <property type="protein sequence ID" value="PNR35745.1"/>
    <property type="molecule type" value="Genomic_DNA"/>
</dbReference>
<evidence type="ECO:0000256" key="1">
    <source>
        <dbReference type="ARBA" id="ARBA00004123"/>
    </source>
</evidence>
<evidence type="ECO:0000256" key="7">
    <source>
        <dbReference type="ARBA" id="ARBA00022816"/>
    </source>
</evidence>
<feature type="compositionally biased region" description="Basic and acidic residues" evidence="13">
    <location>
        <begin position="122"/>
        <end position="135"/>
    </location>
</feature>
<evidence type="ECO:0000313" key="15">
    <source>
        <dbReference type="EMBL" id="PNR35745.1"/>
    </source>
</evidence>
<evidence type="ECO:0000256" key="3">
    <source>
        <dbReference type="ARBA" id="ARBA00009548"/>
    </source>
</evidence>
<accession>A0A2K1J2I9</accession>
<feature type="compositionally biased region" description="Basic residues" evidence="13">
    <location>
        <begin position="236"/>
        <end position="246"/>
    </location>
</feature>
<feature type="region of interest" description="Disordered" evidence="13">
    <location>
        <begin position="1"/>
        <end position="172"/>
    </location>
</feature>
<feature type="compositionally biased region" description="Polar residues" evidence="13">
    <location>
        <begin position="363"/>
        <end position="392"/>
    </location>
</feature>
<evidence type="ECO:0000256" key="13">
    <source>
        <dbReference type="SAM" id="MobiDB-lite"/>
    </source>
</evidence>
<feature type="compositionally biased region" description="Basic and acidic residues" evidence="13">
    <location>
        <begin position="279"/>
        <end position="288"/>
    </location>
</feature>
<feature type="region of interest" description="Disordered" evidence="13">
    <location>
        <begin position="564"/>
        <end position="607"/>
    </location>
</feature>
<reference evidence="15 17" key="2">
    <citation type="journal article" date="2018" name="Plant J.">
        <title>The Physcomitrella patens chromosome-scale assembly reveals moss genome structure and evolution.</title>
        <authorList>
            <person name="Lang D."/>
            <person name="Ullrich K.K."/>
            <person name="Murat F."/>
            <person name="Fuchs J."/>
            <person name="Jenkins J."/>
            <person name="Haas F.B."/>
            <person name="Piednoel M."/>
            <person name="Gundlach H."/>
            <person name="Van Bel M."/>
            <person name="Meyberg R."/>
            <person name="Vives C."/>
            <person name="Morata J."/>
            <person name="Symeonidi A."/>
            <person name="Hiss M."/>
            <person name="Muchero W."/>
            <person name="Kamisugi Y."/>
            <person name="Saleh O."/>
            <person name="Blanc G."/>
            <person name="Decker E.L."/>
            <person name="van Gessel N."/>
            <person name="Grimwood J."/>
            <person name="Hayes R.D."/>
            <person name="Graham S.W."/>
            <person name="Gunter L.E."/>
            <person name="McDaniel S.F."/>
            <person name="Hoernstein S.N.W."/>
            <person name="Larsson A."/>
            <person name="Li F.W."/>
            <person name="Perroud P.F."/>
            <person name="Phillips J."/>
            <person name="Ranjan P."/>
            <person name="Rokshar D.S."/>
            <person name="Rothfels C.J."/>
            <person name="Schneider L."/>
            <person name="Shu S."/>
            <person name="Stevenson D.W."/>
            <person name="Thummler F."/>
            <person name="Tillich M."/>
            <person name="Villarreal Aguilar J.C."/>
            <person name="Widiez T."/>
            <person name="Wong G.K."/>
            <person name="Wymore A."/>
            <person name="Zhang Y."/>
            <person name="Zimmer A.D."/>
            <person name="Quatrano R.S."/>
            <person name="Mayer K.F.X."/>
            <person name="Goodstein D."/>
            <person name="Casacuberta J.M."/>
            <person name="Vandepoele K."/>
            <person name="Reski R."/>
            <person name="Cuming A.C."/>
            <person name="Tuskan G.A."/>
            <person name="Maumus F."/>
            <person name="Salse J."/>
            <person name="Schmutz J."/>
            <person name="Rensing S.A."/>
        </authorList>
    </citation>
    <scope>NUCLEOTIDE SEQUENCE [LARGE SCALE GENOMIC DNA]</scope>
    <source>
        <strain evidence="16 17">cv. Gransden 2004</strain>
    </source>
</reference>
<gene>
    <name evidence="16" type="primary">LOC112294390</name>
    <name evidence="15" type="ORF">PHYPA_021595</name>
</gene>
<organism evidence="15">
    <name type="scientific">Physcomitrium patens</name>
    <name type="common">Spreading-leaved earth moss</name>
    <name type="synonym">Physcomitrella patens</name>
    <dbReference type="NCBI Taxonomy" id="3218"/>
    <lineage>
        <taxon>Eukaryota</taxon>
        <taxon>Viridiplantae</taxon>
        <taxon>Streptophyta</taxon>
        <taxon>Embryophyta</taxon>
        <taxon>Bryophyta</taxon>
        <taxon>Bryophytina</taxon>
        <taxon>Bryopsida</taxon>
        <taxon>Funariidae</taxon>
        <taxon>Funariales</taxon>
        <taxon>Funariaceae</taxon>
        <taxon>Physcomitrium</taxon>
    </lineage>
</organism>
<dbReference type="STRING" id="3218.A0A2K1J2I9"/>
<feature type="compositionally biased region" description="Basic and acidic residues" evidence="13">
    <location>
        <begin position="247"/>
        <end position="259"/>
    </location>
</feature>
<dbReference type="InterPro" id="IPR044796">
    <property type="entry name" value="MLN51_plant"/>
</dbReference>
<name>A0A2K1J2I9_PHYPA</name>
<dbReference type="GO" id="GO:0035145">
    <property type="term" value="C:exon-exon junction complex"/>
    <property type="evidence" value="ECO:0007669"/>
    <property type="project" value="InterPro"/>
</dbReference>
<dbReference type="GO" id="GO:0000184">
    <property type="term" value="P:nuclear-transcribed mRNA catabolic process, nonsense-mediated decay"/>
    <property type="evidence" value="ECO:0007669"/>
    <property type="project" value="UniProtKB-KW"/>
</dbReference>
<keyword evidence="6" id="KW-0507">mRNA processing</keyword>
<feature type="compositionally biased region" description="Acidic residues" evidence="13">
    <location>
        <begin position="10"/>
        <end position="20"/>
    </location>
</feature>
<dbReference type="EnsemblPlants" id="Pp3c17_2630V3.1">
    <property type="protein sequence ID" value="Pp3c17_2630V3.1"/>
    <property type="gene ID" value="Pp3c17_2630"/>
</dbReference>
<evidence type="ECO:0000313" key="16">
    <source>
        <dbReference type="EnsemblPlants" id="Pp3c17_2630V3.1"/>
    </source>
</evidence>
<dbReference type="GeneID" id="112294390"/>
<sequence length="607" mass="63707">MAAATLCESGLEEGEYESDSDGTSALALRRREASDDEEREVPASSSHHSFSDEDAEEGEGTPPDDGEDDDEEKEGAALLRRRRLVSEEEDDHEGLHHQEGGSRKSADKEDGSQGSAAAGTTDGKEAGEEDKKEAEPFVVPTAGAFYMHDDRSRGVGGARPRRGVGGSRKLWEAKDEKPWVHDLFEELNVRDDSYSDEGLSRGGRGRSRGRGRVNRDRNRGWVGKLASDSEELNASRARRGRGRGRPARSEVVEHNRLEESAPSTSMGTHDGAGSSNVRVQDESTKDESSAPPRKVVAGSLNSASPPFFPSSALQPKSVEVAGSVQVSANQITGGRDRARRPGSQVSVAKTGSSGRGPQVGGELQSSAHDQQPVKPSTAQTTAPPDASSSSQGHVLLPSLAQQSQAQEAEAPGPITQVSAGSIPVNVGQSAQSGRPKSTGGRGGTTHVVGGRGGSFVYHGGPAAVMNNGVQKVDQGFASPIPAVGPVAVQYGGHPSAGIALPAVGMAMPNYTSQPQFGFPNSEVTWIPVLAGGGTLGAGYATPYMTMEGTPSPIYFNQPASFRPAGRGISGAKPSGLWKPPPNQELGPDEFGHRQNKARRYSEMSFGH</sequence>
<feature type="compositionally biased region" description="Basic residues" evidence="13">
    <location>
        <begin position="203"/>
        <end position="212"/>
    </location>
</feature>
<dbReference type="RefSeq" id="XP_024400493.1">
    <property type="nucleotide sequence ID" value="XM_024544725.2"/>
</dbReference>
<keyword evidence="17" id="KW-1185">Reference proteome</keyword>
<dbReference type="GO" id="GO:0006417">
    <property type="term" value="P:regulation of translation"/>
    <property type="evidence" value="ECO:0007669"/>
    <property type="project" value="UniProtKB-KW"/>
</dbReference>
<dbReference type="Gramene" id="Pp3c17_2630V3.1">
    <property type="protein sequence ID" value="Pp3c17_2630V3.1"/>
    <property type="gene ID" value="Pp3c17_2630"/>
</dbReference>
<dbReference type="Proteomes" id="UP000006727">
    <property type="component" value="Chromosome 17"/>
</dbReference>
<feature type="compositionally biased region" description="Polar residues" evidence="13">
    <location>
        <begin position="426"/>
        <end position="435"/>
    </location>
</feature>
<dbReference type="GO" id="GO:0008380">
    <property type="term" value="P:RNA splicing"/>
    <property type="evidence" value="ECO:0007669"/>
    <property type="project" value="UniProtKB-KW"/>
</dbReference>
<evidence type="ECO:0000256" key="6">
    <source>
        <dbReference type="ARBA" id="ARBA00022664"/>
    </source>
</evidence>
<dbReference type="GO" id="GO:0006397">
    <property type="term" value="P:mRNA processing"/>
    <property type="evidence" value="ECO:0007669"/>
    <property type="project" value="UniProtKB-KW"/>
</dbReference>
<feature type="compositionally biased region" description="Low complexity" evidence="13">
    <location>
        <begin position="401"/>
        <end position="411"/>
    </location>
</feature>
<feature type="compositionally biased region" description="Low complexity" evidence="13">
    <location>
        <begin position="302"/>
        <end position="312"/>
    </location>
</feature>
<comment type="similarity">
    <text evidence="3">Belongs to the CASC3 family.</text>
</comment>
<dbReference type="OrthoDB" id="660348at2759"/>
<keyword evidence="12" id="KW-0539">Nucleus</keyword>
<keyword evidence="9" id="KW-0694">RNA-binding</keyword>
<dbReference type="PANTHER" id="PTHR46837">
    <property type="entry name" value="PROTEIN MLN51 HOMOLOG"/>
    <property type="match status" value="1"/>
</dbReference>
<dbReference type="GO" id="GO:0003729">
    <property type="term" value="F:mRNA binding"/>
    <property type="evidence" value="ECO:0000318"/>
    <property type="project" value="GO_Central"/>
</dbReference>
<evidence type="ECO:0000256" key="9">
    <source>
        <dbReference type="ARBA" id="ARBA00022884"/>
    </source>
</evidence>
<evidence type="ECO:0000256" key="5">
    <source>
        <dbReference type="ARBA" id="ARBA00022490"/>
    </source>
</evidence>
<evidence type="ECO:0000313" key="17">
    <source>
        <dbReference type="Proteomes" id="UP000006727"/>
    </source>
</evidence>
<keyword evidence="8" id="KW-0810">Translation regulation</keyword>
<evidence type="ECO:0000256" key="8">
    <source>
        <dbReference type="ARBA" id="ARBA00022845"/>
    </source>
</evidence>
<keyword evidence="4" id="KW-0813">Transport</keyword>
<feature type="region of interest" description="Disordered" evidence="13">
    <location>
        <begin position="327"/>
        <end position="393"/>
    </location>
</feature>
<feature type="compositionally biased region" description="Acidic residues" evidence="13">
    <location>
        <begin position="52"/>
        <end position="73"/>
    </location>
</feature>
<dbReference type="Pfam" id="PF09405">
    <property type="entry name" value="Btz"/>
    <property type="match status" value="1"/>
</dbReference>
<feature type="region of interest" description="Disordered" evidence="13">
    <location>
        <begin position="425"/>
        <end position="446"/>
    </location>
</feature>
<evidence type="ECO:0000256" key="4">
    <source>
        <dbReference type="ARBA" id="ARBA00022448"/>
    </source>
</evidence>
<dbReference type="GO" id="GO:0005737">
    <property type="term" value="C:cytoplasm"/>
    <property type="evidence" value="ECO:0007669"/>
    <property type="project" value="UniProtKB-SubCell"/>
</dbReference>
<evidence type="ECO:0000256" key="10">
    <source>
        <dbReference type="ARBA" id="ARBA00023161"/>
    </source>
</evidence>
<feature type="region of interest" description="Disordered" evidence="13">
    <location>
        <begin position="185"/>
        <end position="313"/>
    </location>
</feature>
<dbReference type="PANTHER" id="PTHR46837:SF5">
    <property type="entry name" value="PROTEIN MLN51 HOMOLOG"/>
    <property type="match status" value="1"/>
</dbReference>
<keyword evidence="7" id="KW-0509">mRNA transport</keyword>
<feature type="compositionally biased region" description="Polar residues" evidence="13">
    <location>
        <begin position="343"/>
        <end position="352"/>
    </location>
</feature>
<dbReference type="InterPro" id="IPR018545">
    <property type="entry name" value="Btz_dom"/>
</dbReference>
<dbReference type="SMART" id="SM01044">
    <property type="entry name" value="Btz"/>
    <property type="match status" value="1"/>
</dbReference>
<keyword evidence="5" id="KW-0963">Cytoplasm</keyword>
<dbReference type="AlphaFoldDB" id="A0A2K1J2I9"/>
<evidence type="ECO:0000256" key="11">
    <source>
        <dbReference type="ARBA" id="ARBA00023187"/>
    </source>
</evidence>
<comment type="subcellular location">
    <subcellularLocation>
        <location evidence="2">Cytoplasm</location>
    </subcellularLocation>
    <subcellularLocation>
        <location evidence="1">Nucleus</location>
    </subcellularLocation>
</comment>
<evidence type="ECO:0000256" key="12">
    <source>
        <dbReference type="ARBA" id="ARBA00023242"/>
    </source>
</evidence>
<feature type="compositionally biased region" description="Polar residues" evidence="13">
    <location>
        <begin position="261"/>
        <end position="278"/>
    </location>
</feature>
<evidence type="ECO:0000259" key="14">
    <source>
        <dbReference type="SMART" id="SM01044"/>
    </source>
</evidence>
<dbReference type="GO" id="GO:0051028">
    <property type="term" value="P:mRNA transport"/>
    <property type="evidence" value="ECO:0007669"/>
    <property type="project" value="UniProtKB-KW"/>
</dbReference>
<feature type="domain" description="Btz" evidence="14">
    <location>
        <begin position="98"/>
        <end position="211"/>
    </location>
</feature>
<feature type="compositionally biased region" description="Basic and acidic residues" evidence="13">
    <location>
        <begin position="93"/>
        <end position="111"/>
    </location>
</feature>
<keyword evidence="11" id="KW-0508">mRNA splicing</keyword>
<reference evidence="15 17" key="1">
    <citation type="journal article" date="2008" name="Science">
        <title>The Physcomitrella genome reveals evolutionary insights into the conquest of land by plants.</title>
        <authorList>
            <person name="Rensing S."/>
            <person name="Lang D."/>
            <person name="Zimmer A."/>
            <person name="Terry A."/>
            <person name="Salamov A."/>
            <person name="Shapiro H."/>
            <person name="Nishiyama T."/>
            <person name="Perroud P.-F."/>
            <person name="Lindquist E."/>
            <person name="Kamisugi Y."/>
            <person name="Tanahashi T."/>
            <person name="Sakakibara K."/>
            <person name="Fujita T."/>
            <person name="Oishi K."/>
            <person name="Shin-I T."/>
            <person name="Kuroki Y."/>
            <person name="Toyoda A."/>
            <person name="Suzuki Y."/>
            <person name="Hashimoto A."/>
            <person name="Yamaguchi K."/>
            <person name="Sugano A."/>
            <person name="Kohara Y."/>
            <person name="Fujiyama A."/>
            <person name="Anterola A."/>
            <person name="Aoki S."/>
            <person name="Ashton N."/>
            <person name="Barbazuk W.B."/>
            <person name="Barker E."/>
            <person name="Bennetzen J."/>
            <person name="Bezanilla M."/>
            <person name="Blankenship R."/>
            <person name="Cho S.H."/>
            <person name="Dutcher S."/>
            <person name="Estelle M."/>
            <person name="Fawcett J.A."/>
            <person name="Gundlach H."/>
            <person name="Hanada K."/>
            <person name="Heyl A."/>
            <person name="Hicks K.A."/>
            <person name="Hugh J."/>
            <person name="Lohr M."/>
            <person name="Mayer K."/>
            <person name="Melkozernov A."/>
            <person name="Murata T."/>
            <person name="Nelson D."/>
            <person name="Pils B."/>
            <person name="Prigge M."/>
            <person name="Reiss B."/>
            <person name="Renner T."/>
            <person name="Rombauts S."/>
            <person name="Rushton P."/>
            <person name="Sanderfoot A."/>
            <person name="Schween G."/>
            <person name="Shiu S.-H."/>
            <person name="Stueber K."/>
            <person name="Theodoulou F.L."/>
            <person name="Tu H."/>
            <person name="Van de Peer Y."/>
            <person name="Verrier P.J."/>
            <person name="Waters E."/>
            <person name="Wood A."/>
            <person name="Yang L."/>
            <person name="Cove D."/>
            <person name="Cuming A."/>
            <person name="Hasebe M."/>
            <person name="Lucas S."/>
            <person name="Mishler D.B."/>
            <person name="Reski R."/>
            <person name="Grigoriev I."/>
            <person name="Quatrano R.S."/>
            <person name="Boore J.L."/>
        </authorList>
    </citation>
    <scope>NUCLEOTIDE SEQUENCE [LARGE SCALE GENOMIC DNA]</scope>
    <source>
        <strain evidence="16 17">cv. Gransden 2004</strain>
    </source>
</reference>
<dbReference type="PaxDb" id="3218-PP1S193_54V6.2"/>
<feature type="region of interest" description="Disordered" evidence="13">
    <location>
        <begin position="401"/>
        <end position="420"/>
    </location>
</feature>
<proteinExistence type="inferred from homology"/>
<protein>
    <recommendedName>
        <fullName evidence="14">Btz domain-containing protein</fullName>
    </recommendedName>
</protein>
<keyword evidence="10" id="KW-0866">Nonsense-mediated mRNA decay</keyword>
<reference evidence="16" key="3">
    <citation type="submission" date="2020-12" db="UniProtKB">
        <authorList>
            <consortium name="EnsemblPlants"/>
        </authorList>
    </citation>
    <scope>IDENTIFICATION</scope>
</reference>